<reference evidence="2" key="1">
    <citation type="journal article" date="2011" name="PLoS Genet.">
        <title>Genomic analysis of the necrotrophic fungal pathogens Sclerotinia sclerotiorum and Botrytis cinerea.</title>
        <authorList>
            <person name="Amselem J."/>
            <person name="Cuomo C.A."/>
            <person name="van Kan J.A."/>
            <person name="Viaud M."/>
            <person name="Benito E.P."/>
            <person name="Couloux A."/>
            <person name="Coutinho P.M."/>
            <person name="de Vries R.P."/>
            <person name="Dyer P.S."/>
            <person name="Fillinger S."/>
            <person name="Fournier E."/>
            <person name="Gout L."/>
            <person name="Hahn M."/>
            <person name="Kohn L."/>
            <person name="Lapalu N."/>
            <person name="Plummer K.M."/>
            <person name="Pradier J.M."/>
            <person name="Quevillon E."/>
            <person name="Sharon A."/>
            <person name="Simon A."/>
            <person name="ten Have A."/>
            <person name="Tudzynski B."/>
            <person name="Tudzynski P."/>
            <person name="Wincker P."/>
            <person name="Andrew M."/>
            <person name="Anthouard V."/>
            <person name="Beever R.E."/>
            <person name="Beffa R."/>
            <person name="Benoit I."/>
            <person name="Bouzid O."/>
            <person name="Brault B."/>
            <person name="Chen Z."/>
            <person name="Choquer M."/>
            <person name="Collemare J."/>
            <person name="Cotton P."/>
            <person name="Danchin E.G."/>
            <person name="Da Silva C."/>
            <person name="Gautier A."/>
            <person name="Giraud C."/>
            <person name="Giraud T."/>
            <person name="Gonzalez C."/>
            <person name="Grossetete S."/>
            <person name="Guldener U."/>
            <person name="Henrissat B."/>
            <person name="Howlett B.J."/>
            <person name="Kodira C."/>
            <person name="Kretschmer M."/>
            <person name="Lappartient A."/>
            <person name="Leroch M."/>
            <person name="Levis C."/>
            <person name="Mauceli E."/>
            <person name="Neuveglise C."/>
            <person name="Oeser B."/>
            <person name="Pearson M."/>
            <person name="Poulain J."/>
            <person name="Poussereau N."/>
            <person name="Quesneville H."/>
            <person name="Rascle C."/>
            <person name="Schumacher J."/>
            <person name="Segurens B."/>
            <person name="Sexton A."/>
            <person name="Silva E."/>
            <person name="Sirven C."/>
            <person name="Soanes D.M."/>
            <person name="Talbot N.J."/>
            <person name="Templeton M."/>
            <person name="Yandava C."/>
            <person name="Yarden O."/>
            <person name="Zeng Q."/>
            <person name="Rollins J.A."/>
            <person name="Lebrun M.H."/>
            <person name="Dickman M."/>
        </authorList>
    </citation>
    <scope>NUCLEOTIDE SEQUENCE [LARGE SCALE GENOMIC DNA]</scope>
    <source>
        <strain evidence="2">T4</strain>
    </source>
</reference>
<dbReference type="Proteomes" id="UP000008177">
    <property type="component" value="Unplaced contigs"/>
</dbReference>
<gene>
    <name evidence="1" type="ORF">BofuT4_uP099500.1</name>
</gene>
<dbReference type="InParanoid" id="G2YC70"/>
<evidence type="ECO:0000313" key="2">
    <source>
        <dbReference type="Proteomes" id="UP000008177"/>
    </source>
</evidence>
<sequence length="41" mass="4256">MTGSTQYTGWASPKNLPSALSAFQHRLPTATGGQNSGVPHT</sequence>
<evidence type="ECO:0000313" key="1">
    <source>
        <dbReference type="EMBL" id="CCD34761.1"/>
    </source>
</evidence>
<organism evidence="1 2">
    <name type="scientific">Botryotinia fuckeliana (strain T4)</name>
    <name type="common">Noble rot fungus</name>
    <name type="synonym">Botrytis cinerea</name>
    <dbReference type="NCBI Taxonomy" id="999810"/>
    <lineage>
        <taxon>Eukaryota</taxon>
        <taxon>Fungi</taxon>
        <taxon>Dikarya</taxon>
        <taxon>Ascomycota</taxon>
        <taxon>Pezizomycotina</taxon>
        <taxon>Leotiomycetes</taxon>
        <taxon>Helotiales</taxon>
        <taxon>Sclerotiniaceae</taxon>
        <taxon>Botrytis</taxon>
    </lineage>
</organism>
<dbReference type="EMBL" id="FQ790315">
    <property type="protein sequence ID" value="CCD34761.1"/>
    <property type="molecule type" value="Genomic_DNA"/>
</dbReference>
<protein>
    <submittedName>
        <fullName evidence="1">Uncharacterized protein</fullName>
    </submittedName>
</protein>
<dbReference type="HOGENOM" id="CLU_3279378_0_0_1"/>
<dbReference type="AlphaFoldDB" id="G2YC70"/>
<name>G2YC70_BOTF4</name>
<proteinExistence type="predicted"/>
<accession>G2YC70</accession>